<keyword evidence="4" id="KW-0539">Nucleus</keyword>
<sequence length="267" mass="31314">AALRLCIVTGLHNAPLPVATRLVHTEVWFPIEPPFGESRQTYHFANLRAMFAKPRPKKSLLPPSNVKRRKLKSSTEEVTFDDDARHEYLTGFHKRKQQRIKHAQEVAAKRAHQDKLDARKQMRIDRRREVEQHVETVNRMLRECGAVTDPVEDDSNQHEEEDEWDGFPDKPNLDILNHEEEFIDEDRYTTVTVETVTISRDGLDKVQNLPSEEEEEGDETEPQRPPIDSEPRKTRLRPTRKKKNFRYESKAERLLGGGAKKRWRRQV</sequence>
<feature type="compositionally biased region" description="Acidic residues" evidence="5">
    <location>
        <begin position="150"/>
        <end position="166"/>
    </location>
</feature>
<dbReference type="GO" id="GO:0019843">
    <property type="term" value="F:rRNA binding"/>
    <property type="evidence" value="ECO:0007669"/>
    <property type="project" value="TreeGrafter"/>
</dbReference>
<keyword evidence="7" id="KW-1185">Reference proteome</keyword>
<dbReference type="STRING" id="1330021.A0A367LGJ7"/>
<gene>
    <name evidence="6" type="ORF">L249_5461</name>
</gene>
<proteinExistence type="inferred from homology"/>
<name>A0A367LGJ7_9HYPO</name>
<dbReference type="PANTHER" id="PTHR14577">
    <property type="entry name" value="NUCLEOLAR PROTEIN 12"/>
    <property type="match status" value="1"/>
</dbReference>
<keyword evidence="3" id="KW-0175">Coiled coil</keyword>
<dbReference type="EMBL" id="LKCN02000006">
    <property type="protein sequence ID" value="RCI13529.1"/>
    <property type="molecule type" value="Genomic_DNA"/>
</dbReference>
<evidence type="ECO:0000256" key="4">
    <source>
        <dbReference type="ARBA" id="ARBA00023242"/>
    </source>
</evidence>
<dbReference type="PANTHER" id="PTHR14577:SF0">
    <property type="entry name" value="NUCLEOLAR PROTEIN 12"/>
    <property type="match status" value="1"/>
</dbReference>
<dbReference type="Pfam" id="PF09805">
    <property type="entry name" value="Nop25"/>
    <property type="match status" value="1"/>
</dbReference>
<feature type="non-terminal residue" evidence="6">
    <location>
        <position position="1"/>
    </location>
</feature>
<dbReference type="GO" id="GO:0005730">
    <property type="term" value="C:nucleolus"/>
    <property type="evidence" value="ECO:0007669"/>
    <property type="project" value="UniProtKB-SubCell"/>
</dbReference>
<feature type="compositionally biased region" description="Basic residues" evidence="5">
    <location>
        <begin position="234"/>
        <end position="244"/>
    </location>
</feature>
<feature type="compositionally biased region" description="Acidic residues" evidence="5">
    <location>
        <begin position="211"/>
        <end position="220"/>
    </location>
</feature>
<evidence type="ECO:0000313" key="7">
    <source>
        <dbReference type="Proteomes" id="UP000253664"/>
    </source>
</evidence>
<protein>
    <recommendedName>
        <fullName evidence="8">Nucleolar protein 12</fullName>
    </recommendedName>
</protein>
<evidence type="ECO:0000313" key="6">
    <source>
        <dbReference type="EMBL" id="RCI13529.1"/>
    </source>
</evidence>
<accession>A0A367LGJ7</accession>
<comment type="caution">
    <text evidence="6">The sequence shown here is derived from an EMBL/GenBank/DDBJ whole genome shotgun (WGS) entry which is preliminary data.</text>
</comment>
<dbReference type="AlphaFoldDB" id="A0A367LGJ7"/>
<feature type="non-terminal residue" evidence="6">
    <location>
        <position position="267"/>
    </location>
</feature>
<dbReference type="InterPro" id="IPR019186">
    <property type="entry name" value="Nucleolar_protein_12"/>
</dbReference>
<evidence type="ECO:0008006" key="8">
    <source>
        <dbReference type="Google" id="ProtNLM"/>
    </source>
</evidence>
<evidence type="ECO:0000256" key="5">
    <source>
        <dbReference type="SAM" id="MobiDB-lite"/>
    </source>
</evidence>
<evidence type="ECO:0000256" key="2">
    <source>
        <dbReference type="ARBA" id="ARBA00007175"/>
    </source>
</evidence>
<dbReference type="Proteomes" id="UP000253664">
    <property type="component" value="Unassembled WGS sequence"/>
</dbReference>
<organism evidence="6 7">
    <name type="scientific">Ophiocordyceps polyrhachis-furcata BCC 54312</name>
    <dbReference type="NCBI Taxonomy" id="1330021"/>
    <lineage>
        <taxon>Eukaryota</taxon>
        <taxon>Fungi</taxon>
        <taxon>Dikarya</taxon>
        <taxon>Ascomycota</taxon>
        <taxon>Pezizomycotina</taxon>
        <taxon>Sordariomycetes</taxon>
        <taxon>Hypocreomycetidae</taxon>
        <taxon>Hypocreales</taxon>
        <taxon>Ophiocordycipitaceae</taxon>
        <taxon>Ophiocordyceps</taxon>
    </lineage>
</organism>
<evidence type="ECO:0000256" key="1">
    <source>
        <dbReference type="ARBA" id="ARBA00004604"/>
    </source>
</evidence>
<dbReference type="OrthoDB" id="551633at2759"/>
<feature type="region of interest" description="Disordered" evidence="5">
    <location>
        <begin position="148"/>
        <end position="170"/>
    </location>
</feature>
<feature type="region of interest" description="Disordered" evidence="5">
    <location>
        <begin position="202"/>
        <end position="267"/>
    </location>
</feature>
<comment type="similarity">
    <text evidence="2">Belongs to the RRP17 family.</text>
</comment>
<reference evidence="6 7" key="1">
    <citation type="journal article" date="2015" name="BMC Genomics">
        <title>Insights from the genome of Ophiocordyceps polyrhachis-furcata to pathogenicity and host specificity in insect fungi.</title>
        <authorList>
            <person name="Wichadakul D."/>
            <person name="Kobmoo N."/>
            <person name="Ingsriswang S."/>
            <person name="Tangphatsornruang S."/>
            <person name="Chantasingh D."/>
            <person name="Luangsa-ard J.J."/>
            <person name="Eurwilaichitr L."/>
        </authorList>
    </citation>
    <scope>NUCLEOTIDE SEQUENCE [LARGE SCALE GENOMIC DNA]</scope>
    <source>
        <strain evidence="6 7">BCC 54312</strain>
    </source>
</reference>
<evidence type="ECO:0000256" key="3">
    <source>
        <dbReference type="ARBA" id="ARBA00023054"/>
    </source>
</evidence>
<comment type="subcellular location">
    <subcellularLocation>
        <location evidence="1">Nucleus</location>
        <location evidence="1">Nucleolus</location>
    </subcellularLocation>
</comment>